<dbReference type="AlphaFoldDB" id="A0A1Y2DAZ6"/>
<dbReference type="GO" id="GO:0005085">
    <property type="term" value="F:guanyl-nucleotide exchange factor activity"/>
    <property type="evidence" value="ECO:0007669"/>
    <property type="project" value="TreeGrafter"/>
</dbReference>
<dbReference type="Proteomes" id="UP000193467">
    <property type="component" value="Unassembled WGS sequence"/>
</dbReference>
<dbReference type="OrthoDB" id="10255285at2759"/>
<keyword evidence="2" id="KW-0813">Transport</keyword>
<evidence type="ECO:0000313" key="6">
    <source>
        <dbReference type="Proteomes" id="UP000193467"/>
    </source>
</evidence>
<keyword evidence="6" id="KW-1185">Reference proteome</keyword>
<keyword evidence="3" id="KW-0653">Protein transport</keyword>
<dbReference type="Pfam" id="PF04603">
    <property type="entry name" value="Mog1"/>
    <property type="match status" value="1"/>
</dbReference>
<comment type="similarity">
    <text evidence="1">Belongs to the MOG1 family.</text>
</comment>
<dbReference type="InterPro" id="IPR016123">
    <property type="entry name" value="Mog1/PsbP_a/b/a-sand"/>
</dbReference>
<gene>
    <name evidence="5" type="ORF">BCR35DRAFT_309850</name>
</gene>
<evidence type="ECO:0000256" key="1">
    <source>
        <dbReference type="ARBA" id="ARBA00010307"/>
    </source>
</evidence>
<sequence>MPSIQLFGGAIRATYPSNLTDASDLRQVPDTQEVYLSNDSDLSLILEVLELVTEEGAADDLSAAVKYHYSSLAHDNTALSSSIASISLPSPSPPPPTSTTTPPVLGPTTLIGTQVVSKFNKSAEEADTVLILLALWRLPSKNADLVLTVNYPIKKEGKGEEESGDVARAAFEEAVRTLRIEDFGLFAGGDE</sequence>
<dbReference type="SUPFAM" id="SSF55724">
    <property type="entry name" value="Mog1p/PsbP-like"/>
    <property type="match status" value="1"/>
</dbReference>
<dbReference type="GO" id="GO:0031267">
    <property type="term" value="F:small GTPase binding"/>
    <property type="evidence" value="ECO:0007669"/>
    <property type="project" value="TreeGrafter"/>
</dbReference>
<organism evidence="5 6">
    <name type="scientific">Leucosporidium creatinivorum</name>
    <dbReference type="NCBI Taxonomy" id="106004"/>
    <lineage>
        <taxon>Eukaryota</taxon>
        <taxon>Fungi</taxon>
        <taxon>Dikarya</taxon>
        <taxon>Basidiomycota</taxon>
        <taxon>Pucciniomycotina</taxon>
        <taxon>Microbotryomycetes</taxon>
        <taxon>Leucosporidiales</taxon>
        <taxon>Leucosporidium</taxon>
    </lineage>
</organism>
<dbReference type="FunCoup" id="A0A1Y2DAZ6">
    <property type="interactions" value="311"/>
</dbReference>
<dbReference type="InParanoid" id="A0A1Y2DAZ6"/>
<dbReference type="STRING" id="106004.A0A1Y2DAZ6"/>
<dbReference type="GO" id="GO:0006606">
    <property type="term" value="P:protein import into nucleus"/>
    <property type="evidence" value="ECO:0007669"/>
    <property type="project" value="TreeGrafter"/>
</dbReference>
<reference evidence="5 6" key="1">
    <citation type="submission" date="2016-07" db="EMBL/GenBank/DDBJ databases">
        <title>Pervasive Adenine N6-methylation of Active Genes in Fungi.</title>
        <authorList>
            <consortium name="DOE Joint Genome Institute"/>
            <person name="Mondo S.J."/>
            <person name="Dannebaum R.O."/>
            <person name="Kuo R.C."/>
            <person name="Labutti K."/>
            <person name="Haridas S."/>
            <person name="Kuo A."/>
            <person name="Salamov A."/>
            <person name="Ahrendt S.R."/>
            <person name="Lipzen A."/>
            <person name="Sullivan W."/>
            <person name="Andreopoulos W.B."/>
            <person name="Clum A."/>
            <person name="Lindquist E."/>
            <person name="Daum C."/>
            <person name="Ramamoorthy G.K."/>
            <person name="Gryganskyi A."/>
            <person name="Culley D."/>
            <person name="Magnuson J.K."/>
            <person name="James T.Y."/>
            <person name="O'Malley M.A."/>
            <person name="Stajich J.E."/>
            <person name="Spatafora J.W."/>
            <person name="Visel A."/>
            <person name="Grigoriev I.V."/>
        </authorList>
    </citation>
    <scope>NUCLEOTIDE SEQUENCE [LARGE SCALE GENOMIC DNA]</scope>
    <source>
        <strain evidence="5 6">62-1032</strain>
    </source>
</reference>
<comment type="caution">
    <text evidence="5">The sequence shown here is derived from an EMBL/GenBank/DDBJ whole genome shotgun (WGS) entry which is preliminary data.</text>
</comment>
<accession>A0A1Y2DAZ6</accession>
<dbReference type="PANTHER" id="PTHR15837:SF0">
    <property type="entry name" value="RAN GUANINE NUCLEOTIDE RELEASE FACTOR"/>
    <property type="match status" value="1"/>
</dbReference>
<dbReference type="PANTHER" id="PTHR15837">
    <property type="entry name" value="RAN GUANINE NUCLEOTIDE RELEASE FACTOR"/>
    <property type="match status" value="1"/>
</dbReference>
<evidence type="ECO:0000256" key="3">
    <source>
        <dbReference type="ARBA" id="ARBA00022927"/>
    </source>
</evidence>
<proteinExistence type="inferred from homology"/>
<feature type="region of interest" description="Disordered" evidence="4">
    <location>
        <begin position="84"/>
        <end position="105"/>
    </location>
</feature>
<dbReference type="InterPro" id="IPR007681">
    <property type="entry name" value="Mog1"/>
</dbReference>
<protein>
    <submittedName>
        <fullName evidence="5">Uncharacterized protein</fullName>
    </submittedName>
</protein>
<evidence type="ECO:0000256" key="4">
    <source>
        <dbReference type="SAM" id="MobiDB-lite"/>
    </source>
</evidence>
<evidence type="ECO:0000313" key="5">
    <source>
        <dbReference type="EMBL" id="ORY56442.1"/>
    </source>
</evidence>
<evidence type="ECO:0000256" key="2">
    <source>
        <dbReference type="ARBA" id="ARBA00022448"/>
    </source>
</evidence>
<dbReference type="GO" id="GO:0005634">
    <property type="term" value="C:nucleus"/>
    <property type="evidence" value="ECO:0007669"/>
    <property type="project" value="TreeGrafter"/>
</dbReference>
<dbReference type="EMBL" id="MCGR01000086">
    <property type="protein sequence ID" value="ORY56442.1"/>
    <property type="molecule type" value="Genomic_DNA"/>
</dbReference>
<name>A0A1Y2DAZ6_9BASI</name>
<dbReference type="Gene3D" id="3.40.1000.10">
    <property type="entry name" value="Mog1/PsbP, alpha/beta/alpha sandwich"/>
    <property type="match status" value="1"/>
</dbReference>